<feature type="binding site" evidence="9">
    <location>
        <position position="77"/>
    </location>
    <ligand>
        <name>substrate</name>
    </ligand>
</feature>
<evidence type="ECO:0000256" key="1">
    <source>
        <dbReference type="ARBA" id="ARBA00005196"/>
    </source>
</evidence>
<comment type="catalytic activity">
    <reaction evidence="8 9">
        <text>(2S,6S)-2,6-diaminopimelate = meso-2,6-diaminopimelate</text>
        <dbReference type="Rhea" id="RHEA:15393"/>
        <dbReference type="ChEBI" id="CHEBI:57609"/>
        <dbReference type="ChEBI" id="CHEBI:57791"/>
        <dbReference type="EC" id="5.1.1.7"/>
    </reaction>
</comment>
<feature type="binding site" evidence="9">
    <location>
        <position position="26"/>
    </location>
    <ligand>
        <name>substrate</name>
    </ligand>
</feature>
<comment type="pathway">
    <text evidence="1 9">Amino-acid biosynthesis; L-lysine biosynthesis via DAP pathway; DL-2,6-diaminopimelate from LL-2,6-diaminopimelate: step 1/1.</text>
</comment>
<dbReference type="InterPro" id="IPR018510">
    <property type="entry name" value="DAP_epimerase_AS"/>
</dbReference>
<dbReference type="OrthoDB" id="358699at2157"/>
<keyword evidence="12" id="KW-1185">Reference proteome</keyword>
<accession>A6UN47</accession>
<dbReference type="FunFam" id="3.10.310.10:FF:000001">
    <property type="entry name" value="Diaminopimelate epimerase"/>
    <property type="match status" value="1"/>
</dbReference>
<evidence type="ECO:0000256" key="6">
    <source>
        <dbReference type="ARBA" id="ARBA00023154"/>
    </source>
</evidence>
<dbReference type="EMBL" id="CP000742">
    <property type="protein sequence ID" value="ABR53919.1"/>
    <property type="molecule type" value="Genomic_DNA"/>
</dbReference>
<evidence type="ECO:0000256" key="9">
    <source>
        <dbReference type="HAMAP-Rule" id="MF_00197"/>
    </source>
</evidence>
<feature type="binding site" evidence="9">
    <location>
        <position position="175"/>
    </location>
    <ligand>
        <name>substrate</name>
    </ligand>
</feature>
<dbReference type="PANTHER" id="PTHR31689">
    <property type="entry name" value="DIAMINOPIMELATE EPIMERASE, CHLOROPLASTIC"/>
    <property type="match status" value="1"/>
</dbReference>
<gene>
    <name evidence="9" type="primary">dapF</name>
    <name evidence="11" type="ordered locus">Mevan_0004</name>
</gene>
<dbReference type="HOGENOM" id="CLU_053306_3_0_2"/>
<dbReference type="GO" id="GO:0008837">
    <property type="term" value="F:diaminopimelate epimerase activity"/>
    <property type="evidence" value="ECO:0007669"/>
    <property type="project" value="UniProtKB-UniRule"/>
</dbReference>
<feature type="active site" evidence="10">
    <location>
        <position position="86"/>
    </location>
</feature>
<dbReference type="NCBIfam" id="TIGR00652">
    <property type="entry name" value="DapF"/>
    <property type="match status" value="1"/>
</dbReference>
<keyword evidence="7 9" id="KW-0413">Isomerase</keyword>
<dbReference type="GO" id="GO:0009089">
    <property type="term" value="P:lysine biosynthetic process via diaminopimelate"/>
    <property type="evidence" value="ECO:0007669"/>
    <property type="project" value="UniProtKB-UniRule"/>
</dbReference>
<feature type="active site" description="Proton acceptor" evidence="9">
    <location>
        <position position="235"/>
    </location>
</feature>
<comment type="caution">
    <text evidence="9">Lacks conserved residue(s) required for the propagation of feature annotation.</text>
</comment>
<dbReference type="FunFam" id="3.10.310.10:FF:000004">
    <property type="entry name" value="Diaminopimelate epimerase"/>
    <property type="match status" value="1"/>
</dbReference>
<keyword evidence="6 9" id="KW-0457">Lysine biosynthesis</keyword>
<evidence type="ECO:0000256" key="5">
    <source>
        <dbReference type="ARBA" id="ARBA00022605"/>
    </source>
</evidence>
<dbReference type="GeneID" id="5325958"/>
<proteinExistence type="inferred from homology"/>
<evidence type="ECO:0000256" key="7">
    <source>
        <dbReference type="ARBA" id="ARBA00023235"/>
    </source>
</evidence>
<sequence>MEPKSSILPKNSDKVVKFTKMHGLGNDYIYINAVLEDIKNPNEFSKFVSDRHFGIGSDGLVLILDSKIADFKMRMFNSDGSEAEMCGNAIRCVGKFVYDNKLTDKKIITIETLAGVKVLEMTVEGEEVVLVKVDMGEPTLEALKIPVISDKYPVINETIDSNGYNFKFTCVSMGNPHAVTYIEDVDNFELQKIGPLFEAHEKFPKKTNVEFVNVINDETLKMRVWERGAGETLACGTGACAVLVSSVLNGLSKRKATVKLLGGDLIVEWSESNNHVYMTGPATKVFEGKIKL</sequence>
<feature type="binding site" evidence="9">
    <location>
        <begin position="87"/>
        <end position="88"/>
    </location>
    <ligand>
        <name>substrate</name>
    </ligand>
</feature>
<comment type="function">
    <text evidence="9">Catalyzes the stereoinversion of LL-2,6-diaminopimelate (L,L-DAP) to meso-diaminopimelate (meso-DAP), a precursor of L-lysine.</text>
</comment>
<dbReference type="PROSITE" id="PS01326">
    <property type="entry name" value="DAP_EPIMERASE"/>
    <property type="match status" value="1"/>
</dbReference>
<feature type="active site" description="Proton donor" evidence="9">
    <location>
        <position position="86"/>
    </location>
</feature>
<dbReference type="UniPathway" id="UPA00034">
    <property type="reaction ID" value="UER00025"/>
</dbReference>
<name>A6UN47_METVS</name>
<comment type="subcellular location">
    <subcellularLocation>
        <location evidence="9">Cytoplasm</location>
    </subcellularLocation>
</comment>
<dbReference type="Gene3D" id="3.10.310.10">
    <property type="entry name" value="Diaminopimelate Epimerase, Chain A, domain 1"/>
    <property type="match status" value="2"/>
</dbReference>
<dbReference type="SUPFAM" id="SSF54506">
    <property type="entry name" value="Diaminopimelate epimerase-like"/>
    <property type="match status" value="2"/>
</dbReference>
<evidence type="ECO:0000256" key="8">
    <source>
        <dbReference type="ARBA" id="ARBA00051712"/>
    </source>
</evidence>
<feature type="binding site" evidence="9">
    <location>
        <begin position="236"/>
        <end position="237"/>
    </location>
    <ligand>
        <name>substrate</name>
    </ligand>
</feature>
<dbReference type="HAMAP" id="MF_00197">
    <property type="entry name" value="DAP_epimerase"/>
    <property type="match status" value="1"/>
</dbReference>
<dbReference type="KEGG" id="mvn:Mevan_0004"/>
<dbReference type="GO" id="GO:0005829">
    <property type="term" value="C:cytosol"/>
    <property type="evidence" value="ECO:0007669"/>
    <property type="project" value="TreeGrafter"/>
</dbReference>
<feature type="site" description="Could be important to modulate the pK values of the two catalytic cysteine residues" evidence="9">
    <location>
        <position position="226"/>
    </location>
</feature>
<dbReference type="InterPro" id="IPR001653">
    <property type="entry name" value="DAP_epimerase_DapF"/>
</dbReference>
<organism evidence="11 12">
    <name type="scientific">Methanococcus vannielii (strain ATCC 35089 / DSM 1224 / JCM 13029 / OCM 148 / SB)</name>
    <dbReference type="NCBI Taxonomy" id="406327"/>
    <lineage>
        <taxon>Archaea</taxon>
        <taxon>Methanobacteriati</taxon>
        <taxon>Methanobacteriota</taxon>
        <taxon>Methanomada group</taxon>
        <taxon>Methanococci</taxon>
        <taxon>Methanococcales</taxon>
        <taxon>Methanococcaceae</taxon>
        <taxon>Methanococcus</taxon>
    </lineage>
</organism>
<dbReference type="PANTHER" id="PTHR31689:SF0">
    <property type="entry name" value="DIAMINOPIMELATE EPIMERASE"/>
    <property type="match status" value="1"/>
</dbReference>
<comment type="subunit">
    <text evidence="9">Homodimer.</text>
</comment>
<evidence type="ECO:0000256" key="4">
    <source>
        <dbReference type="ARBA" id="ARBA00022490"/>
    </source>
</evidence>
<evidence type="ECO:0000256" key="2">
    <source>
        <dbReference type="ARBA" id="ARBA00010219"/>
    </source>
</evidence>
<dbReference type="AlphaFoldDB" id="A6UN47"/>
<feature type="binding site" evidence="9">
    <location>
        <position position="208"/>
    </location>
    <ligand>
        <name>substrate</name>
    </ligand>
</feature>
<evidence type="ECO:0000256" key="3">
    <source>
        <dbReference type="ARBA" id="ARBA00013080"/>
    </source>
</evidence>
<dbReference type="STRING" id="406327.Mevan_0004"/>
<comment type="similarity">
    <text evidence="2 9">Belongs to the diaminopimelate epimerase family.</text>
</comment>
<dbReference type="Pfam" id="PF01678">
    <property type="entry name" value="DAP_epimerase"/>
    <property type="match status" value="2"/>
</dbReference>
<dbReference type="RefSeq" id="WP_011971823.1">
    <property type="nucleotide sequence ID" value="NC_009634.1"/>
</dbReference>
<keyword evidence="4 9" id="KW-0963">Cytoplasm</keyword>
<reference evidence="11" key="1">
    <citation type="submission" date="2007-06" db="EMBL/GenBank/DDBJ databases">
        <title>Complete sequence of Methanococcus vannielii SB.</title>
        <authorList>
            <consortium name="US DOE Joint Genome Institute"/>
            <person name="Copeland A."/>
            <person name="Lucas S."/>
            <person name="Lapidus A."/>
            <person name="Barry K."/>
            <person name="Glavina del Rio T."/>
            <person name="Dalin E."/>
            <person name="Tice H."/>
            <person name="Pitluck S."/>
            <person name="Chain P."/>
            <person name="Malfatti S."/>
            <person name="Shin M."/>
            <person name="Vergez L."/>
            <person name="Schmutz J."/>
            <person name="Larimer F."/>
            <person name="Land M."/>
            <person name="Hauser L."/>
            <person name="Kyrpides N."/>
            <person name="Anderson I."/>
            <person name="Sieprawska-Lupa M."/>
            <person name="Whitman W.B."/>
            <person name="Richardson P."/>
        </authorList>
    </citation>
    <scope>NUCLEOTIDE SEQUENCE [LARGE SCALE GENOMIC DNA]</scope>
    <source>
        <strain evidence="11">SB</strain>
    </source>
</reference>
<dbReference type="EC" id="5.1.1.7" evidence="3 9"/>
<evidence type="ECO:0000313" key="12">
    <source>
        <dbReference type="Proteomes" id="UP000001107"/>
    </source>
</evidence>
<feature type="binding site" evidence="9">
    <location>
        <begin position="226"/>
        <end position="227"/>
    </location>
    <ligand>
        <name>substrate</name>
    </ligand>
</feature>
<protein>
    <recommendedName>
        <fullName evidence="3 9">Diaminopimelate epimerase</fullName>
        <shortName evidence="9">DAP epimerase</shortName>
        <ecNumber evidence="3 9">5.1.1.7</ecNumber>
    </recommendedName>
    <alternativeName>
        <fullName evidence="9">PLP-independent amino acid racemase</fullName>
    </alternativeName>
</protein>
<evidence type="ECO:0000256" key="10">
    <source>
        <dbReference type="PROSITE-ProRule" id="PRU10125"/>
    </source>
</evidence>
<keyword evidence="5 9" id="KW-0028">Amino-acid biosynthesis</keyword>
<evidence type="ECO:0000313" key="11">
    <source>
        <dbReference type="EMBL" id="ABR53919.1"/>
    </source>
</evidence>
<dbReference type="Proteomes" id="UP000001107">
    <property type="component" value="Chromosome"/>
</dbReference>
<dbReference type="eggNOG" id="arCOG02255">
    <property type="taxonomic scope" value="Archaea"/>
</dbReference>
<feature type="site" description="Could be important to modulate the pK values of the two catalytic cysteine residues" evidence="9">
    <location>
        <position position="177"/>
    </location>
</feature>